<name>A0AAD5DVA7_9CHLO</name>
<evidence type="ECO:0000256" key="4">
    <source>
        <dbReference type="ARBA" id="ARBA00017035"/>
    </source>
</evidence>
<feature type="domain" description="Nmd3 N-terminal" evidence="10">
    <location>
        <begin position="26"/>
        <end position="250"/>
    </location>
</feature>
<comment type="subcellular location">
    <subcellularLocation>
        <location evidence="2">Cytoplasm</location>
    </subcellularLocation>
    <subcellularLocation>
        <location evidence="1">Nucleus</location>
    </subcellularLocation>
</comment>
<feature type="region of interest" description="Disordered" evidence="9">
    <location>
        <begin position="412"/>
        <end position="462"/>
    </location>
</feature>
<evidence type="ECO:0000256" key="2">
    <source>
        <dbReference type="ARBA" id="ARBA00004496"/>
    </source>
</evidence>
<accession>A0AAD5DVA7</accession>
<dbReference type="Pfam" id="PF04981">
    <property type="entry name" value="NMD3"/>
    <property type="match status" value="1"/>
</dbReference>
<evidence type="ECO:0000259" key="11">
    <source>
        <dbReference type="Pfam" id="PF21156"/>
    </source>
</evidence>
<evidence type="ECO:0000256" key="9">
    <source>
        <dbReference type="SAM" id="MobiDB-lite"/>
    </source>
</evidence>
<dbReference type="InterPro" id="IPR048898">
    <property type="entry name" value="OB_NMD3"/>
</dbReference>
<keyword evidence="8" id="KW-0539">Nucleus</keyword>
<dbReference type="InterPro" id="IPR013780">
    <property type="entry name" value="Glyco_hydro_b"/>
</dbReference>
<dbReference type="PANTHER" id="PTHR12746">
    <property type="entry name" value="NONSENSE-MEDIATED MRNA DECAY PROTEIN 3"/>
    <property type="match status" value="1"/>
</dbReference>
<organism evidence="14 15">
    <name type="scientific">Chlorella ohadii</name>
    <dbReference type="NCBI Taxonomy" id="2649997"/>
    <lineage>
        <taxon>Eukaryota</taxon>
        <taxon>Viridiplantae</taxon>
        <taxon>Chlorophyta</taxon>
        <taxon>core chlorophytes</taxon>
        <taxon>Trebouxiophyceae</taxon>
        <taxon>Chlorellales</taxon>
        <taxon>Chlorellaceae</taxon>
        <taxon>Chlorella clade</taxon>
        <taxon>Chlorella</taxon>
    </lineage>
</organism>
<dbReference type="GO" id="GO:0043023">
    <property type="term" value="F:ribosomal large subunit binding"/>
    <property type="evidence" value="ECO:0007669"/>
    <property type="project" value="InterPro"/>
</dbReference>
<dbReference type="Proteomes" id="UP001205105">
    <property type="component" value="Unassembled WGS sequence"/>
</dbReference>
<dbReference type="SUPFAM" id="SSF51445">
    <property type="entry name" value="(Trans)glycosidases"/>
    <property type="match status" value="1"/>
</dbReference>
<feature type="domain" description="60S ribosomal export protein NMD3 SH3" evidence="13">
    <location>
        <begin position="253"/>
        <end position="299"/>
    </location>
</feature>
<dbReference type="InterPro" id="IPR039768">
    <property type="entry name" value="Nmd3"/>
</dbReference>
<reference evidence="14" key="1">
    <citation type="submission" date="2020-11" db="EMBL/GenBank/DDBJ databases">
        <title>Chlorella ohadii genome sequencing and assembly.</title>
        <authorList>
            <person name="Murik O."/>
            <person name="Treves H."/>
            <person name="Kedem I."/>
            <person name="Shotland Y."/>
            <person name="Kaplan A."/>
        </authorList>
    </citation>
    <scope>NUCLEOTIDE SEQUENCE</scope>
    <source>
        <strain evidence="14">1</strain>
    </source>
</reference>
<sequence>MEPAMFAPVAGAQTFVPHQTQGHVLCCLCGTAIAPNPTNMCVNCIRTQVDITEGIQKQVTVLWCKSCGRYLQPPKHWLKADLESKELLTFCIKRVRGLQKVKLVDAAFIWTEPHSMRLKTKLTVQGEVLNGAILQQSFVVEYVVERHMCPTCNRQNANPNSWVRQHVAHKRTFFFLEQLILKHGADEACVNVKEMHEGVDFYFANRAHAVKFIDFLQTVVPIRYRHDKQLVSHDVHTSNYNYKYTFSVEVAPLCKDDLVCLPAKLAASLGNIGPMVLVTRVTNAITLTDPLTLRQAVLEAAAYWRTPLKPMMGSRQLTEFYVLDAEAAVPQGSYGHSGKWALASCEVARAADFGSNDRTLFTRTHLGHLLHPGDTAVGYDVGNANLVDPELEKAVHKGLTLPDVVLVRKSYEDKRRRRRQRGQQARPWRLKRMAVDAGEEEAAAPAAEGRGRGRGATTAEQEEADMERFLQELEEDPEMRARVALYKDPNFDPAAAAAAVQGGMGESDEEEGDVPQVPLEELLDDLAALGLGEGEEDGEGGDDGSEDMMEAERLVATPGEIIIRTGMDVPMVRVLQGKAGADQHQLLVELDGRDVPQGSTVELHWGVYRSAPHLWQHPAEVVPAGSHRNERSGAMVSAMQPSGNGRYSLTLTVPAALVPLTLACVAAAAGQQQQGGQQQEWGMVELVLDPVLNRTGELWHIAVDGLHDLEQLCYGWRLEGDVSWESGCRVQPDLLLLDPCNPALRYFLADEASESAPLPLPTVALPDGSSAAVASTLAGLAQELARQRQLAAAGPAAAGEAAAESFVPRPDLALEEMRLLEVDVRTFAQGKGVQHPGSYLGVAERAAHIRAVGANAVVLTPSYATAKGIGLLSRAAVHYMAADPQLATANRSSSLAAAAEFRQMVAQLHEQGIEVLLQVDLTFTAEGTDAHPSSLSLRGLDYGSYYRKNGVLNCGSAAAQQYILRTLHHWAQEGVDGFCFINAENMVQDREGFILDAPPLADAICHDPLLKPLKIIAAPSDESLLPRSGVRGFPHWGLWQQRNARFGRDLMAFLAEDTPGLLTAVAGRLTGSAAVFDSDWDMPGLPGDLAIGRRPAFCINSVTVLGRQSLAELAAEAAELAAAASAAGAAGPAARSGSPPSAATISKSLLALADAVADLPSAHFVGVLQRLRQRLAPLLLPPRFDSPRDIRWHSASDALVEPVWDVEAAAEAGVVPERDGNYIAFSVRGTGDQAVYVGVNPYPHVVSAALPLPPPGRVWERVVDTSLQPPDDALMEGGTPVRARSVPVAAKAVIVLQAAVLESAGLQQPMQYLPTQ</sequence>
<dbReference type="SUPFAM" id="SSF51011">
    <property type="entry name" value="Glycosyl hydrolase domain"/>
    <property type="match status" value="1"/>
</dbReference>
<comment type="caution">
    <text evidence="14">The sequence shown here is derived from an EMBL/GenBank/DDBJ whole genome shotgun (WGS) entry which is preliminary data.</text>
</comment>
<evidence type="ECO:0000313" key="14">
    <source>
        <dbReference type="EMBL" id="KAI7845027.1"/>
    </source>
</evidence>
<dbReference type="Pfam" id="PF21193">
    <property type="entry name" value="NMD_SH3"/>
    <property type="match status" value="1"/>
</dbReference>
<keyword evidence="15" id="KW-1185">Reference proteome</keyword>
<evidence type="ECO:0000259" key="10">
    <source>
        <dbReference type="Pfam" id="PF04981"/>
    </source>
</evidence>
<protein>
    <recommendedName>
        <fullName evidence="4">60S ribosomal export protein NMD3</fullName>
    </recommendedName>
</protein>
<dbReference type="GO" id="GO:0015031">
    <property type="term" value="P:protein transport"/>
    <property type="evidence" value="ECO:0007669"/>
    <property type="project" value="UniProtKB-KW"/>
</dbReference>
<evidence type="ECO:0000256" key="1">
    <source>
        <dbReference type="ARBA" id="ARBA00004123"/>
    </source>
</evidence>
<feature type="domain" description="Isoamylase 1-3-like C-terminal" evidence="11">
    <location>
        <begin position="1220"/>
        <end position="1282"/>
    </location>
</feature>
<evidence type="ECO:0000256" key="5">
    <source>
        <dbReference type="ARBA" id="ARBA00022448"/>
    </source>
</evidence>
<proteinExistence type="inferred from homology"/>
<keyword evidence="6" id="KW-0963">Cytoplasm</keyword>
<dbReference type="GO" id="GO:0005634">
    <property type="term" value="C:nucleus"/>
    <property type="evidence" value="ECO:0007669"/>
    <property type="project" value="UniProtKB-SubCell"/>
</dbReference>
<gene>
    <name evidence="14" type="ORF">COHA_001393</name>
</gene>
<keyword evidence="5" id="KW-0813">Transport</keyword>
<evidence type="ECO:0000256" key="7">
    <source>
        <dbReference type="ARBA" id="ARBA00022927"/>
    </source>
</evidence>
<dbReference type="InterPro" id="IPR048899">
    <property type="entry name" value="NMD_SH3"/>
</dbReference>
<keyword evidence="7" id="KW-0653">Protein transport</keyword>
<evidence type="ECO:0000313" key="15">
    <source>
        <dbReference type="Proteomes" id="UP001205105"/>
    </source>
</evidence>
<dbReference type="Gene3D" id="2.60.40.1180">
    <property type="entry name" value="Golgi alpha-mannosidase II"/>
    <property type="match status" value="1"/>
</dbReference>
<evidence type="ECO:0000259" key="13">
    <source>
        <dbReference type="Pfam" id="PF21193"/>
    </source>
</evidence>
<dbReference type="GO" id="GO:0000055">
    <property type="term" value="P:ribosomal large subunit export from nucleus"/>
    <property type="evidence" value="ECO:0007669"/>
    <property type="project" value="TreeGrafter"/>
</dbReference>
<dbReference type="Pfam" id="PF21156">
    <property type="entry name" value="ISOA1-3_C"/>
    <property type="match status" value="1"/>
</dbReference>
<feature type="domain" description="60S ribosomal export protein NMD3 OB-fold" evidence="12">
    <location>
        <begin position="317"/>
        <end position="409"/>
    </location>
</feature>
<dbReference type="Gene3D" id="2.60.40.10">
    <property type="entry name" value="Immunoglobulins"/>
    <property type="match status" value="1"/>
</dbReference>
<dbReference type="EMBL" id="JADXDR010000022">
    <property type="protein sequence ID" value="KAI7845027.1"/>
    <property type="molecule type" value="Genomic_DNA"/>
</dbReference>
<dbReference type="GO" id="GO:0005737">
    <property type="term" value="C:cytoplasm"/>
    <property type="evidence" value="ECO:0007669"/>
    <property type="project" value="UniProtKB-SubCell"/>
</dbReference>
<dbReference type="Pfam" id="PF21192">
    <property type="entry name" value="OB_NMD3"/>
    <property type="match status" value="1"/>
</dbReference>
<evidence type="ECO:0000259" key="12">
    <source>
        <dbReference type="Pfam" id="PF21192"/>
    </source>
</evidence>
<dbReference type="SUPFAM" id="SSF81296">
    <property type="entry name" value="E set domains"/>
    <property type="match status" value="1"/>
</dbReference>
<evidence type="ECO:0000256" key="8">
    <source>
        <dbReference type="ARBA" id="ARBA00023242"/>
    </source>
</evidence>
<dbReference type="InterPro" id="IPR013783">
    <property type="entry name" value="Ig-like_fold"/>
</dbReference>
<evidence type="ECO:0000256" key="3">
    <source>
        <dbReference type="ARBA" id="ARBA00009794"/>
    </source>
</evidence>
<evidence type="ECO:0000256" key="6">
    <source>
        <dbReference type="ARBA" id="ARBA00022490"/>
    </source>
</evidence>
<comment type="similarity">
    <text evidence="3">Belongs to the NMD3 family.</text>
</comment>
<dbReference type="PANTHER" id="PTHR12746:SF2">
    <property type="entry name" value="60S RIBOSOMAL EXPORT PROTEIN NMD3"/>
    <property type="match status" value="1"/>
</dbReference>
<dbReference type="InterPro" id="IPR048650">
    <property type="entry name" value="ISOA1-3-like_C"/>
</dbReference>
<dbReference type="Gene3D" id="3.20.20.80">
    <property type="entry name" value="Glycosidases"/>
    <property type="match status" value="1"/>
</dbReference>
<dbReference type="InterPro" id="IPR007064">
    <property type="entry name" value="Nmd3_N"/>
</dbReference>
<dbReference type="InterPro" id="IPR014756">
    <property type="entry name" value="Ig_E-set"/>
</dbReference>
<dbReference type="InterPro" id="IPR017853">
    <property type="entry name" value="GH"/>
</dbReference>